<organism evidence="1 2">
    <name type="scientific">Lysinibacillus boronitolerans JCM 21713 = 10a = NBRC 103108</name>
    <dbReference type="NCBI Taxonomy" id="1294264"/>
    <lineage>
        <taxon>Bacteria</taxon>
        <taxon>Bacillati</taxon>
        <taxon>Bacillota</taxon>
        <taxon>Bacilli</taxon>
        <taxon>Bacillales</taxon>
        <taxon>Bacillaceae</taxon>
        <taxon>Lysinibacillus</taxon>
    </lineage>
</organism>
<name>A0ABR4Y641_9BACI</name>
<reference evidence="1 2" key="1">
    <citation type="submission" date="2014-02" db="EMBL/GenBank/DDBJ databases">
        <title>Draft genome sequence of Lysinibacillus boronitolerans NBRC 103108.</title>
        <authorList>
            <person name="Zhang F."/>
            <person name="Wang G."/>
            <person name="Zhang L."/>
        </authorList>
    </citation>
    <scope>NUCLEOTIDE SEQUENCE [LARGE SCALE GENOMIC DNA]</scope>
    <source>
        <strain evidence="1 2">NBRC 103108</strain>
    </source>
</reference>
<protein>
    <recommendedName>
        <fullName evidence="3">Secreted protein</fullName>
    </recommendedName>
</protein>
<dbReference type="Proteomes" id="UP000030487">
    <property type="component" value="Unassembled WGS sequence"/>
</dbReference>
<keyword evidence="2" id="KW-1185">Reference proteome</keyword>
<evidence type="ECO:0000313" key="1">
    <source>
        <dbReference type="EMBL" id="KGR89084.1"/>
    </source>
</evidence>
<sequence length="64" mass="7075">MSSIRSPASLWVLLSLYNPCGAREPQKSAIFLLKILLSLSHEGAESQNFKKSPSFNALNNEARI</sequence>
<gene>
    <name evidence="1" type="ORF">CD31_01590</name>
</gene>
<evidence type="ECO:0008006" key="3">
    <source>
        <dbReference type="Google" id="ProtNLM"/>
    </source>
</evidence>
<dbReference type="EMBL" id="JPVR01000052">
    <property type="protein sequence ID" value="KGR89084.1"/>
    <property type="molecule type" value="Genomic_DNA"/>
</dbReference>
<evidence type="ECO:0000313" key="2">
    <source>
        <dbReference type="Proteomes" id="UP000030487"/>
    </source>
</evidence>
<accession>A0ABR4Y641</accession>
<comment type="caution">
    <text evidence="1">The sequence shown here is derived from an EMBL/GenBank/DDBJ whole genome shotgun (WGS) entry which is preliminary data.</text>
</comment>
<proteinExistence type="predicted"/>